<dbReference type="EC" id="2.5.1.61" evidence="6"/>
<evidence type="ECO:0000259" key="9">
    <source>
        <dbReference type="Pfam" id="PF03900"/>
    </source>
</evidence>
<comment type="cofactor">
    <cofactor evidence="6">
        <name>dipyrromethane</name>
        <dbReference type="ChEBI" id="CHEBI:60342"/>
    </cofactor>
    <text evidence="6">Binds 1 dipyrromethane group covalently.</text>
</comment>
<dbReference type="NCBIfam" id="TIGR00212">
    <property type="entry name" value="hemC"/>
    <property type="match status" value="1"/>
</dbReference>
<dbReference type="Pfam" id="PF01379">
    <property type="entry name" value="Porphobil_deam"/>
    <property type="match status" value="1"/>
</dbReference>
<protein>
    <recommendedName>
        <fullName evidence="6">Porphobilinogen deaminase</fullName>
        <shortName evidence="6">PBG</shortName>
        <ecNumber evidence="6">2.5.1.61</ecNumber>
    </recommendedName>
    <alternativeName>
        <fullName evidence="6">Hydroxymethylbilane synthase</fullName>
        <shortName evidence="6">HMBS</shortName>
    </alternativeName>
    <alternativeName>
        <fullName evidence="6">Pre-uroporphyrinogen synthase</fullName>
    </alternativeName>
</protein>
<dbReference type="Pfam" id="PF03900">
    <property type="entry name" value="Porphobil_deamC"/>
    <property type="match status" value="1"/>
</dbReference>
<dbReference type="InterPro" id="IPR022418">
    <property type="entry name" value="Porphobilinogen_deaminase_C"/>
</dbReference>
<feature type="modified residue" description="S-(dipyrrolylmethanemethyl)cysteine" evidence="6">
    <location>
        <position position="243"/>
    </location>
</feature>
<dbReference type="PANTHER" id="PTHR11557">
    <property type="entry name" value="PORPHOBILINOGEN DEAMINASE"/>
    <property type="match status" value="1"/>
</dbReference>
<feature type="region of interest" description="Disordered" evidence="7">
    <location>
        <begin position="289"/>
        <end position="323"/>
    </location>
</feature>
<sequence length="323" mass="33146">MIRVGTRASALARTQSQTVADALSAALGEPAELVLVSTHGDRSAQPLRELARATSGTGVFVSALRDALLADEVDVAVHSLKDLPTAPAPGLALAAVPEREDPRDALVSAGGVRLADLPDGARVGTGSPRRAAMLLADAARRGRRLEVVDLRGNVDTRLARVGTDLDAVVLALAGLRRLGREGEVTEVLGTDVLLPCPGQGALAVETRQDDPLTGRVRAALDHADTRAAVTAERSLLRVLDVGCSAPVGALATVVEGVLDLRGAVAGHDPAPGAPDGTGTTAPRIVRSRTTGAADQADEVGARAGHELLTARPGHGTETEEFVR</sequence>
<gene>
    <name evidence="6 10" type="primary">hemC</name>
    <name evidence="10" type="ORF">ACFOLH_12485</name>
</gene>
<feature type="compositionally biased region" description="Basic and acidic residues" evidence="7">
    <location>
        <begin position="314"/>
        <end position="323"/>
    </location>
</feature>
<dbReference type="SUPFAM" id="SSF54782">
    <property type="entry name" value="Porphobilinogen deaminase (hydroxymethylbilane synthase), C-terminal domain"/>
    <property type="match status" value="1"/>
</dbReference>
<evidence type="ECO:0000259" key="8">
    <source>
        <dbReference type="Pfam" id="PF01379"/>
    </source>
</evidence>
<dbReference type="InterPro" id="IPR036803">
    <property type="entry name" value="Porphobilinogen_deaminase_C_sf"/>
</dbReference>
<evidence type="ECO:0000256" key="6">
    <source>
        <dbReference type="HAMAP-Rule" id="MF_00260"/>
    </source>
</evidence>
<dbReference type="SUPFAM" id="SSF53850">
    <property type="entry name" value="Periplasmic binding protein-like II"/>
    <property type="match status" value="1"/>
</dbReference>
<dbReference type="PANTHER" id="PTHR11557:SF0">
    <property type="entry name" value="PORPHOBILINOGEN DEAMINASE"/>
    <property type="match status" value="1"/>
</dbReference>
<comment type="caution">
    <text evidence="10">The sequence shown here is derived from an EMBL/GenBank/DDBJ whole genome shotgun (WGS) entry which is preliminary data.</text>
</comment>
<evidence type="ECO:0000313" key="11">
    <source>
        <dbReference type="Proteomes" id="UP001595685"/>
    </source>
</evidence>
<comment type="function">
    <text evidence="1 6">Tetrapolymerization of the monopyrrole PBG into the hydroxymethylbilane pre-uroporphyrinogen in several discrete steps.</text>
</comment>
<feature type="domain" description="Porphobilinogen deaminase N-terminal" evidence="8">
    <location>
        <begin position="2"/>
        <end position="211"/>
    </location>
</feature>
<dbReference type="InterPro" id="IPR022419">
    <property type="entry name" value="Porphobilin_deaminase_cofac_BS"/>
</dbReference>
<feature type="domain" description="Porphobilinogen deaminase C-terminal" evidence="9">
    <location>
        <begin position="228"/>
        <end position="269"/>
    </location>
</feature>
<comment type="subunit">
    <text evidence="6">Monomer.</text>
</comment>
<dbReference type="InterPro" id="IPR000860">
    <property type="entry name" value="HemC"/>
</dbReference>
<dbReference type="GO" id="GO:0004418">
    <property type="term" value="F:hydroxymethylbilane synthase activity"/>
    <property type="evidence" value="ECO:0007669"/>
    <property type="project" value="UniProtKB-EC"/>
</dbReference>
<accession>A0ABV7WIB2</accession>
<evidence type="ECO:0000256" key="4">
    <source>
        <dbReference type="ARBA" id="ARBA00023244"/>
    </source>
</evidence>
<comment type="similarity">
    <text evidence="2 6">Belongs to the HMBS family.</text>
</comment>
<evidence type="ECO:0000256" key="7">
    <source>
        <dbReference type="SAM" id="MobiDB-lite"/>
    </source>
</evidence>
<dbReference type="RefSeq" id="WP_376983887.1">
    <property type="nucleotide sequence ID" value="NZ_JBHRWW010000008.1"/>
</dbReference>
<dbReference type="InterPro" id="IPR022417">
    <property type="entry name" value="Porphobilin_deaminase_N"/>
</dbReference>
<organism evidence="10 11">
    <name type="scientific">Aquipuribacter hungaricus</name>
    <dbReference type="NCBI Taxonomy" id="545624"/>
    <lineage>
        <taxon>Bacteria</taxon>
        <taxon>Bacillati</taxon>
        <taxon>Actinomycetota</taxon>
        <taxon>Actinomycetes</taxon>
        <taxon>Micrococcales</taxon>
        <taxon>Intrasporangiaceae</taxon>
        <taxon>Aquipuribacter</taxon>
    </lineage>
</organism>
<dbReference type="PROSITE" id="PS00533">
    <property type="entry name" value="PORPHOBILINOGEN_DEAM"/>
    <property type="match status" value="1"/>
</dbReference>
<comment type="miscellaneous">
    <text evidence="6">The porphobilinogen subunits are added to the dipyrromethane group.</text>
</comment>
<dbReference type="Gene3D" id="3.30.160.40">
    <property type="entry name" value="Porphobilinogen deaminase, C-terminal domain"/>
    <property type="match status" value="1"/>
</dbReference>
<keyword evidence="3 6" id="KW-0808">Transferase</keyword>
<evidence type="ECO:0000256" key="2">
    <source>
        <dbReference type="ARBA" id="ARBA00005638"/>
    </source>
</evidence>
<evidence type="ECO:0000256" key="3">
    <source>
        <dbReference type="ARBA" id="ARBA00022679"/>
    </source>
</evidence>
<dbReference type="PRINTS" id="PR00151">
    <property type="entry name" value="PORPHBDMNASE"/>
</dbReference>
<proteinExistence type="inferred from homology"/>
<evidence type="ECO:0000256" key="5">
    <source>
        <dbReference type="ARBA" id="ARBA00048169"/>
    </source>
</evidence>
<name>A0ABV7WIB2_9MICO</name>
<keyword evidence="4 6" id="KW-0627">Porphyrin biosynthesis</keyword>
<dbReference type="HAMAP" id="MF_00260">
    <property type="entry name" value="Porphobil_deam"/>
    <property type="match status" value="1"/>
</dbReference>
<dbReference type="Gene3D" id="3.40.190.10">
    <property type="entry name" value="Periplasmic binding protein-like II"/>
    <property type="match status" value="2"/>
</dbReference>
<comment type="catalytic activity">
    <reaction evidence="5 6">
        <text>4 porphobilinogen + H2O = hydroxymethylbilane + 4 NH4(+)</text>
        <dbReference type="Rhea" id="RHEA:13185"/>
        <dbReference type="ChEBI" id="CHEBI:15377"/>
        <dbReference type="ChEBI" id="CHEBI:28938"/>
        <dbReference type="ChEBI" id="CHEBI:57845"/>
        <dbReference type="ChEBI" id="CHEBI:58126"/>
        <dbReference type="EC" id="2.5.1.61"/>
    </reaction>
</comment>
<reference evidence="11" key="1">
    <citation type="journal article" date="2019" name="Int. J. Syst. Evol. Microbiol.">
        <title>The Global Catalogue of Microorganisms (GCM) 10K type strain sequencing project: providing services to taxonomists for standard genome sequencing and annotation.</title>
        <authorList>
            <consortium name="The Broad Institute Genomics Platform"/>
            <consortium name="The Broad Institute Genome Sequencing Center for Infectious Disease"/>
            <person name="Wu L."/>
            <person name="Ma J."/>
        </authorList>
    </citation>
    <scope>NUCLEOTIDE SEQUENCE [LARGE SCALE GENOMIC DNA]</scope>
    <source>
        <strain evidence="11">NCAIM B.02333</strain>
    </source>
</reference>
<evidence type="ECO:0000256" key="1">
    <source>
        <dbReference type="ARBA" id="ARBA00002869"/>
    </source>
</evidence>
<dbReference type="PIRSF" id="PIRSF001438">
    <property type="entry name" value="4pyrrol_synth_OHMeBilane_synth"/>
    <property type="match status" value="1"/>
</dbReference>
<evidence type="ECO:0000313" key="10">
    <source>
        <dbReference type="EMBL" id="MFC3689162.1"/>
    </source>
</evidence>
<dbReference type="Proteomes" id="UP001595685">
    <property type="component" value="Unassembled WGS sequence"/>
</dbReference>
<dbReference type="EMBL" id="JBHRWW010000008">
    <property type="protein sequence ID" value="MFC3689162.1"/>
    <property type="molecule type" value="Genomic_DNA"/>
</dbReference>
<keyword evidence="11" id="KW-1185">Reference proteome</keyword>